<evidence type="ECO:0000256" key="1">
    <source>
        <dbReference type="SAM" id="MobiDB-lite"/>
    </source>
</evidence>
<organism evidence="3 4">
    <name type="scientific">Cyprinodon variegatus</name>
    <name type="common">Sheepshead minnow</name>
    <dbReference type="NCBI Taxonomy" id="28743"/>
    <lineage>
        <taxon>Eukaryota</taxon>
        <taxon>Metazoa</taxon>
        <taxon>Chordata</taxon>
        <taxon>Craniata</taxon>
        <taxon>Vertebrata</taxon>
        <taxon>Euteleostomi</taxon>
        <taxon>Actinopterygii</taxon>
        <taxon>Neopterygii</taxon>
        <taxon>Teleostei</taxon>
        <taxon>Neoteleostei</taxon>
        <taxon>Acanthomorphata</taxon>
        <taxon>Ovalentaria</taxon>
        <taxon>Atherinomorphae</taxon>
        <taxon>Cyprinodontiformes</taxon>
        <taxon>Cyprinodontidae</taxon>
        <taxon>Cyprinodon</taxon>
    </lineage>
</organism>
<dbReference type="Ensembl" id="ENSCVAT00000009183.1">
    <property type="protein sequence ID" value="ENSCVAP00000003944.1"/>
    <property type="gene ID" value="ENSCVAG00000005203.1"/>
</dbReference>
<accession>A0A3Q2CFS6</accession>
<feature type="region of interest" description="Disordered" evidence="1">
    <location>
        <begin position="147"/>
        <end position="169"/>
    </location>
</feature>
<reference evidence="3" key="2">
    <citation type="submission" date="2025-09" db="UniProtKB">
        <authorList>
            <consortium name="Ensembl"/>
        </authorList>
    </citation>
    <scope>IDENTIFICATION</scope>
</reference>
<proteinExistence type="predicted"/>
<reference evidence="3" key="1">
    <citation type="submission" date="2025-08" db="UniProtKB">
        <authorList>
            <consortium name="Ensembl"/>
        </authorList>
    </citation>
    <scope>IDENTIFICATION</scope>
</reference>
<protein>
    <submittedName>
        <fullName evidence="3">Uncharacterized protein</fullName>
    </submittedName>
</protein>
<keyword evidence="4" id="KW-1185">Reference proteome</keyword>
<dbReference type="AlphaFoldDB" id="A0A3Q2CFS6"/>
<feature type="chain" id="PRO_5018691747" evidence="2">
    <location>
        <begin position="29"/>
        <end position="169"/>
    </location>
</feature>
<sequence length="169" mass="17705">MFGLVISKDPFLIRSSWIGFLLLHVVVCAPVKQGGTGAGSGVPADLGFNKDPGLTGGLFSGLGAATGGGSSAVQDEPFSTMIESLLSLGPSKTGLQQSLWVTSDHVPVSMTVPRPVFPISYVIHTSNGYKRARNNQFNSKYVQGAFEDSVQPGTPQNPGSGQKMYTDAD</sequence>
<evidence type="ECO:0000313" key="4">
    <source>
        <dbReference type="Proteomes" id="UP000265020"/>
    </source>
</evidence>
<keyword evidence="2" id="KW-0732">Signal</keyword>
<dbReference type="GeneTree" id="ENSGT01000000215004"/>
<evidence type="ECO:0000313" key="3">
    <source>
        <dbReference type="Ensembl" id="ENSCVAP00000003944.1"/>
    </source>
</evidence>
<evidence type="ECO:0000256" key="2">
    <source>
        <dbReference type="SAM" id="SignalP"/>
    </source>
</evidence>
<name>A0A3Q2CFS6_CYPVA</name>
<dbReference type="Proteomes" id="UP000265020">
    <property type="component" value="Unassembled WGS sequence"/>
</dbReference>
<feature type="signal peptide" evidence="2">
    <location>
        <begin position="1"/>
        <end position="28"/>
    </location>
</feature>
<feature type="compositionally biased region" description="Polar residues" evidence="1">
    <location>
        <begin position="151"/>
        <end position="160"/>
    </location>
</feature>
<dbReference type="OMA" id="PLGMVEP"/>